<accession>A0A168MG00</accession>
<sequence length="139" mass="15546">MKYLLTCIVVIFILSGCSIGGSSESDYNEIRLGDEAIAKVILETSRFEFPTKEGKTEGIILGGGPVPGLRIPGEFTSAAMREDKDTFVITLTEYWSSDDFQDENSPEETILSHYWKYRVTDSEVELHEEGGDFSPEHVE</sequence>
<dbReference type="PROSITE" id="PS51257">
    <property type="entry name" value="PROKAR_LIPOPROTEIN"/>
    <property type="match status" value="1"/>
</dbReference>
<keyword evidence="2" id="KW-1185">Reference proteome</keyword>
<evidence type="ECO:0000313" key="1">
    <source>
        <dbReference type="EMBL" id="OAB44629.1"/>
    </source>
</evidence>
<dbReference type="Proteomes" id="UP000077355">
    <property type="component" value="Unassembled WGS sequence"/>
</dbReference>
<gene>
    <name evidence="1" type="ORF">PBAT_15310</name>
</gene>
<evidence type="ECO:0000313" key="2">
    <source>
        <dbReference type="Proteomes" id="UP000077355"/>
    </source>
</evidence>
<protein>
    <submittedName>
        <fullName evidence="1">Uncharacterized protein</fullName>
    </submittedName>
</protein>
<comment type="caution">
    <text evidence="1">The sequence shown here is derived from an EMBL/GenBank/DDBJ whole genome shotgun (WGS) entry which is preliminary data.</text>
</comment>
<dbReference type="RefSeq" id="WP_068650834.1">
    <property type="nucleotide sequence ID" value="NZ_CP043611.1"/>
</dbReference>
<reference evidence="1 2" key="1">
    <citation type="submission" date="2016-03" db="EMBL/GenBank/DDBJ databases">
        <title>Draft genome sequence of Paenibacillus antarcticus CECT 5836.</title>
        <authorList>
            <person name="Shin S.-K."/>
            <person name="Yi H."/>
        </authorList>
    </citation>
    <scope>NUCLEOTIDE SEQUENCE [LARGE SCALE GENOMIC DNA]</scope>
    <source>
        <strain evidence="1 2">CECT 5836</strain>
    </source>
</reference>
<dbReference type="AlphaFoldDB" id="A0A168MG00"/>
<organism evidence="1 2">
    <name type="scientific">Paenibacillus antarcticus</name>
    <dbReference type="NCBI Taxonomy" id="253703"/>
    <lineage>
        <taxon>Bacteria</taxon>
        <taxon>Bacillati</taxon>
        <taxon>Bacillota</taxon>
        <taxon>Bacilli</taxon>
        <taxon>Bacillales</taxon>
        <taxon>Paenibacillaceae</taxon>
        <taxon>Paenibacillus</taxon>
    </lineage>
</organism>
<proteinExistence type="predicted"/>
<dbReference type="OrthoDB" id="2447037at2"/>
<name>A0A168MG00_9BACL</name>
<dbReference type="EMBL" id="LVJI01000020">
    <property type="protein sequence ID" value="OAB44629.1"/>
    <property type="molecule type" value="Genomic_DNA"/>
</dbReference>